<evidence type="ECO:0000313" key="13">
    <source>
        <dbReference type="EMBL" id="GLS04953.1"/>
    </source>
</evidence>
<gene>
    <name evidence="13" type="primary">pgm_2</name>
    <name evidence="13" type="ORF">GCM10007860_21020</name>
</gene>
<comment type="cofactor">
    <cofactor evidence="2">
        <name>Mg(2+)</name>
        <dbReference type="ChEBI" id="CHEBI:18420"/>
    </cofactor>
</comment>
<dbReference type="Pfam" id="PF02879">
    <property type="entry name" value="PGM_PMM_II"/>
    <property type="match status" value="1"/>
</dbReference>
<dbReference type="InterPro" id="IPR005844">
    <property type="entry name" value="A-D-PHexomutase_a/b/a-I"/>
</dbReference>
<dbReference type="InterPro" id="IPR036900">
    <property type="entry name" value="A-D-PHexomutase_C_sf"/>
</dbReference>
<dbReference type="PRINTS" id="PR00509">
    <property type="entry name" value="PGMPMM"/>
</dbReference>
<feature type="domain" description="Alpha-D-phosphohexomutase alpha/beta/alpha" evidence="12">
    <location>
        <begin position="295"/>
        <end position="407"/>
    </location>
</feature>
<dbReference type="InterPro" id="IPR005845">
    <property type="entry name" value="A-D-PHexomutase_a/b/a-II"/>
</dbReference>
<reference evidence="14" key="1">
    <citation type="journal article" date="2019" name="Int. J. Syst. Evol. Microbiol.">
        <title>The Global Catalogue of Microorganisms (GCM) 10K type strain sequencing project: providing services to taxonomists for standard genome sequencing and annotation.</title>
        <authorList>
            <consortium name="The Broad Institute Genomics Platform"/>
            <consortium name="The Broad Institute Genome Sequencing Center for Infectious Disease"/>
            <person name="Wu L."/>
            <person name="Ma J."/>
        </authorList>
    </citation>
    <scope>NUCLEOTIDE SEQUENCE [LARGE SCALE GENOMIC DNA]</scope>
    <source>
        <strain evidence="14">NBRC 104970</strain>
    </source>
</reference>
<dbReference type="EC" id="5.4.2.2" evidence="4"/>
<dbReference type="NCBIfam" id="NF005737">
    <property type="entry name" value="PRK07564.1-1"/>
    <property type="match status" value="1"/>
</dbReference>
<name>A0ABQ6BYI6_9NEIS</name>
<accession>A0ABQ6BYI6</accession>
<evidence type="ECO:0000256" key="1">
    <source>
        <dbReference type="ARBA" id="ARBA00000443"/>
    </source>
</evidence>
<evidence type="ECO:0000256" key="8">
    <source>
        <dbReference type="ARBA" id="ARBA00023235"/>
    </source>
</evidence>
<dbReference type="Gene3D" id="3.30.310.50">
    <property type="entry name" value="Alpha-D-phosphohexomutase, C-terminal domain"/>
    <property type="match status" value="1"/>
</dbReference>
<evidence type="ECO:0000259" key="10">
    <source>
        <dbReference type="Pfam" id="PF02878"/>
    </source>
</evidence>
<evidence type="ECO:0000313" key="14">
    <source>
        <dbReference type="Proteomes" id="UP001156836"/>
    </source>
</evidence>
<dbReference type="Pfam" id="PF24947">
    <property type="entry name" value="PGM1_C_vert_fung"/>
    <property type="match status" value="1"/>
</dbReference>
<evidence type="ECO:0000256" key="7">
    <source>
        <dbReference type="ARBA" id="ARBA00022842"/>
    </source>
</evidence>
<evidence type="ECO:0000256" key="9">
    <source>
        <dbReference type="RuleBase" id="RU004326"/>
    </source>
</evidence>
<dbReference type="EMBL" id="BSOZ01000030">
    <property type="protein sequence ID" value="GLS04953.1"/>
    <property type="molecule type" value="Genomic_DNA"/>
</dbReference>
<dbReference type="RefSeq" id="WP_018746891.1">
    <property type="nucleotide sequence ID" value="NZ_BSOZ01000030.1"/>
</dbReference>
<dbReference type="InterPro" id="IPR005841">
    <property type="entry name" value="Alpha-D-phosphohexomutase_SF"/>
</dbReference>
<keyword evidence="8" id="KW-0413">Isomerase</keyword>
<comment type="caution">
    <text evidence="13">The sequence shown here is derived from an EMBL/GenBank/DDBJ whole genome shotgun (WGS) entry which is preliminary data.</text>
</comment>
<dbReference type="Pfam" id="PF02880">
    <property type="entry name" value="PGM_PMM_III"/>
    <property type="match status" value="1"/>
</dbReference>
<dbReference type="Gene3D" id="3.40.120.10">
    <property type="entry name" value="Alpha-D-Glucose-1,6-Bisphosphate, subunit A, domain 3"/>
    <property type="match status" value="3"/>
</dbReference>
<proteinExistence type="inferred from homology"/>
<dbReference type="PANTHER" id="PTHR22573">
    <property type="entry name" value="PHOSPHOHEXOMUTASE FAMILY MEMBER"/>
    <property type="match status" value="1"/>
</dbReference>
<dbReference type="PANTHER" id="PTHR22573:SF2">
    <property type="entry name" value="PHOSPHOGLUCOMUTASE"/>
    <property type="match status" value="1"/>
</dbReference>
<dbReference type="PROSITE" id="PS00710">
    <property type="entry name" value="PGM_PMM"/>
    <property type="match status" value="1"/>
</dbReference>
<keyword evidence="6 9" id="KW-0479">Metal-binding</keyword>
<evidence type="ECO:0000256" key="2">
    <source>
        <dbReference type="ARBA" id="ARBA00001946"/>
    </source>
</evidence>
<evidence type="ECO:0000259" key="12">
    <source>
        <dbReference type="Pfam" id="PF02880"/>
    </source>
</evidence>
<dbReference type="Proteomes" id="UP001156836">
    <property type="component" value="Unassembled WGS sequence"/>
</dbReference>
<dbReference type="SUPFAM" id="SSF53738">
    <property type="entry name" value="Phosphoglucomutase, first 3 domains"/>
    <property type="match status" value="3"/>
</dbReference>
<dbReference type="InterPro" id="IPR005846">
    <property type="entry name" value="A-D-PHexomutase_a/b/a-III"/>
</dbReference>
<keyword evidence="14" id="KW-1185">Reference proteome</keyword>
<comment type="similarity">
    <text evidence="3 9">Belongs to the phosphohexose mutase family.</text>
</comment>
<evidence type="ECO:0000256" key="5">
    <source>
        <dbReference type="ARBA" id="ARBA00022553"/>
    </source>
</evidence>
<protein>
    <recommendedName>
        <fullName evidence="4">phosphoglucomutase (alpha-D-glucose-1,6-bisphosphate-dependent)</fullName>
        <ecNumber evidence="4">5.4.2.2</ecNumber>
    </recommendedName>
</protein>
<evidence type="ECO:0000256" key="4">
    <source>
        <dbReference type="ARBA" id="ARBA00012728"/>
    </source>
</evidence>
<sequence>MTIKTVATRPFEGQKPGTSGLRKKVSVFQQPHYLENFVQSIFDALGGIAGKTLVLGGDGRYHNREAVQIILKMAAANGAARVLVGQGGLLSTPAVSAVIRKYGTSGGIVLSASHNPGGPDGDFGIKYNIDNGGPAPEKVTEAIYARSLQISEYRIIDAPDVDIDVIGDSTLAGMQVAVIDPVSDYAELMASLFDFAAIRAWFAAGHTACFDAMHAISGPYAIRLLEQTLGAPRGTVINGTPLPDFGGGHPDPNPAYATELIDRMSAADAPDFGGASDGDADRNMIVGRNLVVSPSDSLAILAANATLVPAYAGGLKGVARSMPTSCAVDAVAKQLGIAAYETPTGWKFFGNLLDAGKVTLCGEESYGTGSDHVREKDGLWAVLCWLNLLAATGKTVNRIVEEHWARFGRHFYSRHDFEGIATERADALMAALRGKLATLPGQTLHGLRVVSADDFAYTDPIDGSVSTKQGVRVVFDGGSRVVYRLSGTGTEGATLRVYLERYQPDSAQHGVPTQQALLDLIAISRELADIAGHTGLTEPTVVT</sequence>
<dbReference type="InterPro" id="IPR016066">
    <property type="entry name" value="A-D-PHexomutase_CS"/>
</dbReference>
<organism evidence="13 14">
    <name type="scientific">Chitiniphilus shinanonensis</name>
    <dbReference type="NCBI Taxonomy" id="553088"/>
    <lineage>
        <taxon>Bacteria</taxon>
        <taxon>Pseudomonadati</taxon>
        <taxon>Pseudomonadota</taxon>
        <taxon>Betaproteobacteria</taxon>
        <taxon>Neisseriales</taxon>
        <taxon>Chitinibacteraceae</taxon>
        <taxon>Chitiniphilus</taxon>
    </lineage>
</organism>
<evidence type="ECO:0000259" key="11">
    <source>
        <dbReference type="Pfam" id="PF02879"/>
    </source>
</evidence>
<evidence type="ECO:0000256" key="3">
    <source>
        <dbReference type="ARBA" id="ARBA00010231"/>
    </source>
</evidence>
<keyword evidence="7 9" id="KW-0460">Magnesium</keyword>
<feature type="domain" description="Alpha-D-phosphohexomutase alpha/beta/alpha" evidence="10">
    <location>
        <begin position="14"/>
        <end position="153"/>
    </location>
</feature>
<comment type="catalytic activity">
    <reaction evidence="1">
        <text>alpha-D-glucose 1-phosphate = alpha-D-glucose 6-phosphate</text>
        <dbReference type="Rhea" id="RHEA:23536"/>
        <dbReference type="ChEBI" id="CHEBI:58225"/>
        <dbReference type="ChEBI" id="CHEBI:58601"/>
        <dbReference type="EC" id="5.4.2.2"/>
    </reaction>
</comment>
<dbReference type="SUPFAM" id="SSF55957">
    <property type="entry name" value="Phosphoglucomutase, C-terminal domain"/>
    <property type="match status" value="1"/>
</dbReference>
<keyword evidence="5" id="KW-0597">Phosphoprotein</keyword>
<dbReference type="Pfam" id="PF02878">
    <property type="entry name" value="PGM_PMM_I"/>
    <property type="match status" value="1"/>
</dbReference>
<dbReference type="InterPro" id="IPR016055">
    <property type="entry name" value="A-D-PHexomutase_a/b/a-I/II/III"/>
</dbReference>
<evidence type="ECO:0000256" key="6">
    <source>
        <dbReference type="ARBA" id="ARBA00022723"/>
    </source>
</evidence>
<feature type="domain" description="Alpha-D-phosphohexomutase alpha/beta/alpha" evidence="11">
    <location>
        <begin position="185"/>
        <end position="286"/>
    </location>
</feature>
<dbReference type="InterPro" id="IPR045244">
    <property type="entry name" value="PGM"/>
</dbReference>